<dbReference type="EMBL" id="CP026948">
    <property type="protein sequence ID" value="AWB83351.1"/>
    <property type="molecule type" value="Genomic_DNA"/>
</dbReference>
<sequence length="122" mass="13217">MNFRFVSLLWVLAALSLVFPVFSSWSMHASSGLDNKALATAVAQATILVAAVLYAAFSPRFPTLSFFLASTCGFTLWVLSSFAVTGGVLPTRASAIVFFVIGIWSALELVERNNSRRSTYLS</sequence>
<accession>A0A2S0WC51</accession>
<evidence type="ECO:0000313" key="2">
    <source>
        <dbReference type="Proteomes" id="UP000244754"/>
    </source>
</evidence>
<reference evidence="2" key="1">
    <citation type="submission" date="2018-01" db="EMBL/GenBank/DDBJ databases">
        <authorList>
            <person name="Li J."/>
        </authorList>
    </citation>
    <scope>NUCLEOTIDE SEQUENCE [LARGE SCALE GENOMIC DNA]</scope>
    <source>
        <strain evidence="2">2184</strain>
    </source>
</reference>
<organism evidence="1 2">
    <name type="scientific">Corynebacterium liangguodongii</name>
    <dbReference type="NCBI Taxonomy" id="2079535"/>
    <lineage>
        <taxon>Bacteria</taxon>
        <taxon>Bacillati</taxon>
        <taxon>Actinomycetota</taxon>
        <taxon>Actinomycetes</taxon>
        <taxon>Mycobacteriales</taxon>
        <taxon>Corynebacteriaceae</taxon>
        <taxon>Corynebacterium</taxon>
    </lineage>
</organism>
<evidence type="ECO:0000313" key="1">
    <source>
        <dbReference type="EMBL" id="AWB83351.1"/>
    </source>
</evidence>
<dbReference type="OrthoDB" id="4427070at2"/>
<gene>
    <name evidence="1" type="ORF">C3E79_01660</name>
</gene>
<dbReference type="KEGG" id="clia:C3E79_01660"/>
<keyword evidence="2" id="KW-1185">Reference proteome</keyword>
<protein>
    <submittedName>
        <fullName evidence="1">Uncharacterized protein</fullName>
    </submittedName>
</protein>
<proteinExistence type="predicted"/>
<name>A0A2S0WC51_9CORY</name>
<dbReference type="RefSeq" id="WP_108403346.1">
    <property type="nucleotide sequence ID" value="NZ_CP026948.1"/>
</dbReference>
<dbReference type="AlphaFoldDB" id="A0A2S0WC51"/>
<dbReference type="Proteomes" id="UP000244754">
    <property type="component" value="Chromosome"/>
</dbReference>